<feature type="region of interest" description="Disordered" evidence="5">
    <location>
        <begin position="709"/>
        <end position="729"/>
    </location>
</feature>
<dbReference type="InterPro" id="IPR036875">
    <property type="entry name" value="Znf_CCHC_sf"/>
</dbReference>
<evidence type="ECO:0000256" key="5">
    <source>
        <dbReference type="SAM" id="MobiDB-lite"/>
    </source>
</evidence>
<evidence type="ECO:0000256" key="3">
    <source>
        <dbReference type="ARBA" id="ARBA00023125"/>
    </source>
</evidence>
<sequence>MWEAIKSSFGGNDESKKMKKYLLKQQFEGFLCLPQKVYIKGITTSSSSNTQNVAFVSTDNTSSTNDVAMISMRIKKFYKRTGKKLQFDTKDPVGFDKTKVECFNCHKIGHFARDCRAKGDQDSKRREENIDWSGHVEENTQDYAIMAYSSSNLGSDNEVKSCSKTCEESYARLKKLYDEQRDKLGDASVEITAYTLALKKGMFMNKECDLEDTLINNRYAEGMHAVPPPMTGNYMPSGPDVEIDYSKFNYGPNQTSADESDSKPVEYASSESDSSVEITTSMPASVDNAPKVVCEPKVWIDAPIIEEYELDSDDDLVSNVEENIEKPSFAFIDSVKHVKSPRENIKATNTPNHIPKIEKQDIYGHTRQGLGYTKKACFVCGSFSYLIRDCNFHEKRMEKQVALTKSKDKVTGHRDNRPVWNNVQRVKHQNKFVPLILLTKTGKFPVNAARQNFTRKAASTRNKAHLVYYQEFKDGFVAFGGSNGRITGKEKIKDGSLVLSSDFKLPDENKVLLKIPRQHNMYSFNLKNIDPSRDLACLFAKASIDESNKWHRRLGHVNFKNLNKLVKGNLVRSLPSKIFKNDHTCVAYQKGFLQLLPKGASPPAMAHAAPGQGTVCDSLVIHLQQGPWIILIGSLTVPLVGYSLNSKAFRVYNLETKRVEENLHVNFLENKPNVAGKGHAWMFDLDYLTNSMNYEPVLIENQANKSAGLKEANNSAGTQANDDQGANTKENDLHDEHFVLPIWSAYSSTIKSSKDNFQKTTNCKTCEKPTSQVEQIFQEELEKLKRHEHEANDSVRKETTFETHNTNLLNAVSAPISIAGPSMALNDGEPSFPDDPSMPHLEDIYASPSEGIFTDSSYDDEDGIAAALEIRAINTNNTNRNLEPKETPIAKRGNYKEFISCQPFYFNGTEGAIGLIRWFKRTESVFLRSKCAEEDRVTFATGNDLKTYIRRFQELALLCPNMVPNSEKLIEVFIGGLPRSIEGNVTASEPQTLEEVITITQRLMEQNKRQEAIRAYDVNPTKDSWYAGNLLLCRRYRLHHIGSCNVVCQVKEEKSGCRQEQGNTRRSGKLVDAGIIKEVYAHSWPSNPAMVKKHDDSWRMCIEFKDLNKACPKDGYLLTEIYWKVESLCGFPFKCFLDAYKGYTISRWQMKMKRKRHSSQAKEYFATLYCQNEIIRDIEETFKTLKEINMKLNPKKYTFGVEEGMFLGYKVNTRGIKLASLNKFLAKSAKKSLPFFKTLKKCTKKSDFHWTKEAKSAFKQMKQHIAKLHMLTAPEEREELIVYLATAKEAVSAVLITKREAQQMPIYFVNRALRGPEVNCTSMEKLVLGLVYTSKRLKRYFQVHPIIVIMDQPIKQVFSRPEIAGRLQKWSIELGEYAIHYRPRVSIKGQILADFIVEHPEEESLDVLIEVEEELSKPWILFTNGSSCANGFGAGLILTNPEGVEFTYALSQVNRIYVAKETDMIQYLEKVRTLVNNFKSFSIKQISRSENKKAGALRKIASTSFAHLSKKVLVKELKEKSIHEAEVLAVVEKKEDTWMTLMYEYLIKVTLLVEANKARSIQHKSQRCVGSLQLDPLQEIFSRTMVAVYLLIPRNPQQNLIPITSSWLFYKWGINIFGPYPKGPDLEINLDLLEERREQASIREAKSKAKMEKYYNSTVRNTSFNPKDLVYRSNCESRVEAGGKLGLK</sequence>
<dbReference type="PROSITE" id="PS50158">
    <property type="entry name" value="ZF_CCHC"/>
    <property type="match status" value="1"/>
</dbReference>
<evidence type="ECO:0000256" key="1">
    <source>
        <dbReference type="ARBA" id="ARBA00022670"/>
    </source>
</evidence>
<evidence type="ECO:0000259" key="6">
    <source>
        <dbReference type="PROSITE" id="PS50158"/>
    </source>
</evidence>
<dbReference type="Gene3D" id="4.10.60.10">
    <property type="entry name" value="Zinc finger, CCHC-type"/>
    <property type="match status" value="1"/>
</dbReference>
<dbReference type="InterPro" id="IPR001878">
    <property type="entry name" value="Znf_CCHC"/>
</dbReference>
<dbReference type="InterPro" id="IPR041577">
    <property type="entry name" value="RT_RNaseH_2"/>
</dbReference>
<dbReference type="GO" id="GO:0008270">
    <property type="term" value="F:zinc ion binding"/>
    <property type="evidence" value="ECO:0007669"/>
    <property type="project" value="UniProtKB-KW"/>
</dbReference>
<proteinExistence type="predicted"/>
<dbReference type="InterPro" id="IPR043502">
    <property type="entry name" value="DNA/RNA_pol_sf"/>
</dbReference>
<dbReference type="SMART" id="SM00343">
    <property type="entry name" value="ZnF_C2HC"/>
    <property type="match status" value="2"/>
</dbReference>
<dbReference type="Pfam" id="PF25597">
    <property type="entry name" value="SH3_retrovirus"/>
    <property type="match status" value="1"/>
</dbReference>
<evidence type="ECO:0000256" key="4">
    <source>
        <dbReference type="PROSITE-ProRule" id="PRU00047"/>
    </source>
</evidence>
<keyword evidence="4" id="KW-0479">Metal-binding</keyword>
<dbReference type="SUPFAM" id="SSF56672">
    <property type="entry name" value="DNA/RNA polymerases"/>
    <property type="match status" value="1"/>
</dbReference>
<keyword evidence="2" id="KW-0378">Hydrolase</keyword>
<dbReference type="EMBL" id="BKCJ010008236">
    <property type="protein sequence ID" value="GEU81220.1"/>
    <property type="molecule type" value="Genomic_DNA"/>
</dbReference>
<keyword evidence="1" id="KW-0645">Protease</keyword>
<organism evidence="7">
    <name type="scientific">Tanacetum cinerariifolium</name>
    <name type="common">Dalmatian daisy</name>
    <name type="synonym">Chrysanthemum cinerariifolium</name>
    <dbReference type="NCBI Taxonomy" id="118510"/>
    <lineage>
        <taxon>Eukaryota</taxon>
        <taxon>Viridiplantae</taxon>
        <taxon>Streptophyta</taxon>
        <taxon>Embryophyta</taxon>
        <taxon>Tracheophyta</taxon>
        <taxon>Spermatophyta</taxon>
        <taxon>Magnoliopsida</taxon>
        <taxon>eudicotyledons</taxon>
        <taxon>Gunneridae</taxon>
        <taxon>Pentapetalae</taxon>
        <taxon>asterids</taxon>
        <taxon>campanulids</taxon>
        <taxon>Asterales</taxon>
        <taxon>Asteraceae</taxon>
        <taxon>Asteroideae</taxon>
        <taxon>Anthemideae</taxon>
        <taxon>Anthemidinae</taxon>
        <taxon>Tanacetum</taxon>
    </lineage>
</organism>
<dbReference type="PANTHER" id="PTHR48475">
    <property type="entry name" value="RIBONUCLEASE H"/>
    <property type="match status" value="1"/>
</dbReference>
<dbReference type="GO" id="GO:0004190">
    <property type="term" value="F:aspartic-type endopeptidase activity"/>
    <property type="evidence" value="ECO:0007669"/>
    <property type="project" value="UniProtKB-KW"/>
</dbReference>
<dbReference type="Pfam" id="PF13976">
    <property type="entry name" value="gag_pre-integrs"/>
    <property type="match status" value="1"/>
</dbReference>
<feature type="compositionally biased region" description="Polar residues" evidence="5">
    <location>
        <begin position="712"/>
        <end position="728"/>
    </location>
</feature>
<dbReference type="InterPro" id="IPR025724">
    <property type="entry name" value="GAG-pre-integrase_dom"/>
</dbReference>
<evidence type="ECO:0000313" key="7">
    <source>
        <dbReference type="EMBL" id="GEU81220.1"/>
    </source>
</evidence>
<keyword evidence="2" id="KW-0064">Aspartyl protease</keyword>
<keyword evidence="3" id="KW-0238">DNA-binding</keyword>
<dbReference type="SUPFAM" id="SSF57756">
    <property type="entry name" value="Retrovirus zinc finger-like domains"/>
    <property type="match status" value="1"/>
</dbReference>
<keyword evidence="4" id="KW-0863">Zinc-finger</keyword>
<reference evidence="7" key="1">
    <citation type="journal article" date="2019" name="Sci. Rep.">
        <title>Draft genome of Tanacetum cinerariifolium, the natural source of mosquito coil.</title>
        <authorList>
            <person name="Yamashiro T."/>
            <person name="Shiraishi A."/>
            <person name="Satake H."/>
            <person name="Nakayama K."/>
        </authorList>
    </citation>
    <scope>NUCLEOTIDE SEQUENCE</scope>
</reference>
<dbReference type="InterPro" id="IPR043128">
    <property type="entry name" value="Rev_trsase/Diguanyl_cyclase"/>
</dbReference>
<gene>
    <name evidence="7" type="ORF">Tci_053198</name>
</gene>
<keyword evidence="4" id="KW-0862">Zinc</keyword>
<dbReference type="Pfam" id="PF00098">
    <property type="entry name" value="zf-CCHC"/>
    <property type="match status" value="1"/>
</dbReference>
<comment type="caution">
    <text evidence="7">The sequence shown here is derived from an EMBL/GenBank/DDBJ whole genome shotgun (WGS) entry which is preliminary data.</text>
</comment>
<dbReference type="Pfam" id="PF17919">
    <property type="entry name" value="RT_RNaseH_2"/>
    <property type="match status" value="1"/>
</dbReference>
<dbReference type="PANTHER" id="PTHR48475:SF2">
    <property type="entry name" value="RIBONUCLEASE H"/>
    <property type="match status" value="1"/>
</dbReference>
<dbReference type="GO" id="GO:0006508">
    <property type="term" value="P:proteolysis"/>
    <property type="evidence" value="ECO:0007669"/>
    <property type="project" value="UniProtKB-KW"/>
</dbReference>
<dbReference type="GO" id="GO:0003677">
    <property type="term" value="F:DNA binding"/>
    <property type="evidence" value="ECO:0007669"/>
    <property type="project" value="UniProtKB-KW"/>
</dbReference>
<protein>
    <recommendedName>
        <fullName evidence="6">CCHC-type domain-containing protein</fullName>
    </recommendedName>
</protein>
<feature type="domain" description="CCHC-type" evidence="6">
    <location>
        <begin position="102"/>
        <end position="116"/>
    </location>
</feature>
<dbReference type="InterPro" id="IPR057670">
    <property type="entry name" value="SH3_retrovirus"/>
</dbReference>
<dbReference type="Gene3D" id="3.30.70.270">
    <property type="match status" value="1"/>
</dbReference>
<feature type="region of interest" description="Disordered" evidence="5">
    <location>
        <begin position="249"/>
        <end position="276"/>
    </location>
</feature>
<accession>A0A6L2N4Z5</accession>
<evidence type="ECO:0000256" key="2">
    <source>
        <dbReference type="ARBA" id="ARBA00022750"/>
    </source>
</evidence>
<name>A0A6L2N4Z5_TANCI</name>